<name>A0AAE1R560_9SOLA</name>
<sequence>MHLELTIHNKNSSTKLEKSEDMEIKVVEETSENIDQEKKSPLLEENLTLPEVEKNLIQKAITQTFQSTAHLANLLPTGSVLAFQLMSPIFTNQGHCDKISKFLTIVLVALCGLSCFILSFTDSFTDKKGKICYGFATIGGLWIIDGSARIPNQIARKYKLKFIDLLHGFMSVLVFGVVALFDQNVVNCFYPKPSDETEELLTALPIAIGVVCSYSVSLDGSNELIVVCAQGQIIDIGIGVARRCIG</sequence>
<feature type="transmembrane region" description="Helical" evidence="6">
    <location>
        <begin position="162"/>
        <end position="181"/>
    </location>
</feature>
<dbReference type="InterPro" id="IPR007770">
    <property type="entry name" value="DMP"/>
</dbReference>
<dbReference type="Proteomes" id="UP001291623">
    <property type="component" value="Unassembled WGS sequence"/>
</dbReference>
<dbReference type="GO" id="GO:0016020">
    <property type="term" value="C:membrane"/>
    <property type="evidence" value="ECO:0007669"/>
    <property type="project" value="UniProtKB-SubCell"/>
</dbReference>
<dbReference type="AlphaFoldDB" id="A0AAE1R560"/>
<evidence type="ECO:0000313" key="8">
    <source>
        <dbReference type="Proteomes" id="UP001291623"/>
    </source>
</evidence>
<evidence type="ECO:0000256" key="2">
    <source>
        <dbReference type="ARBA" id="ARBA00008707"/>
    </source>
</evidence>
<evidence type="ECO:0000256" key="4">
    <source>
        <dbReference type="ARBA" id="ARBA00022989"/>
    </source>
</evidence>
<proteinExistence type="inferred from homology"/>
<reference evidence="7" key="1">
    <citation type="submission" date="2023-12" db="EMBL/GenBank/DDBJ databases">
        <title>Genome assembly of Anisodus tanguticus.</title>
        <authorList>
            <person name="Wang Y.-J."/>
        </authorList>
    </citation>
    <scope>NUCLEOTIDE SEQUENCE</scope>
    <source>
        <strain evidence="7">KB-2021</strain>
        <tissue evidence="7">Leaf</tissue>
    </source>
</reference>
<evidence type="ECO:0000256" key="1">
    <source>
        <dbReference type="ARBA" id="ARBA00004141"/>
    </source>
</evidence>
<dbReference type="PANTHER" id="PTHR31621">
    <property type="entry name" value="PROTEIN DMP3"/>
    <property type="match status" value="1"/>
</dbReference>
<dbReference type="GO" id="GO:0005737">
    <property type="term" value="C:cytoplasm"/>
    <property type="evidence" value="ECO:0007669"/>
    <property type="project" value="UniProtKB-ARBA"/>
</dbReference>
<comment type="similarity">
    <text evidence="2">Belongs to the plant DMP1 protein family.</text>
</comment>
<feature type="transmembrane region" description="Helical" evidence="6">
    <location>
        <begin position="102"/>
        <end position="121"/>
    </location>
</feature>
<keyword evidence="5 6" id="KW-0472">Membrane</keyword>
<evidence type="ECO:0000256" key="6">
    <source>
        <dbReference type="SAM" id="Phobius"/>
    </source>
</evidence>
<dbReference type="PANTHER" id="PTHR31621:SF40">
    <property type="entry name" value="DUF679 DOMAIN-CONTAINING PROTEIN"/>
    <property type="match status" value="1"/>
</dbReference>
<dbReference type="Pfam" id="PF05078">
    <property type="entry name" value="DUF679"/>
    <property type="match status" value="1"/>
</dbReference>
<comment type="subcellular location">
    <subcellularLocation>
        <location evidence="1">Membrane</location>
        <topology evidence="1">Multi-pass membrane protein</topology>
    </subcellularLocation>
</comment>
<dbReference type="GO" id="GO:0010256">
    <property type="term" value="P:endomembrane system organization"/>
    <property type="evidence" value="ECO:0007669"/>
    <property type="project" value="TreeGrafter"/>
</dbReference>
<keyword evidence="8" id="KW-1185">Reference proteome</keyword>
<protein>
    <submittedName>
        <fullName evidence="7">Uncharacterized protein</fullName>
    </submittedName>
</protein>
<keyword evidence="3 6" id="KW-0812">Transmembrane</keyword>
<keyword evidence="4 6" id="KW-1133">Transmembrane helix</keyword>
<gene>
    <name evidence="7" type="ORF">RND71_035242</name>
</gene>
<organism evidence="7 8">
    <name type="scientific">Anisodus tanguticus</name>
    <dbReference type="NCBI Taxonomy" id="243964"/>
    <lineage>
        <taxon>Eukaryota</taxon>
        <taxon>Viridiplantae</taxon>
        <taxon>Streptophyta</taxon>
        <taxon>Embryophyta</taxon>
        <taxon>Tracheophyta</taxon>
        <taxon>Spermatophyta</taxon>
        <taxon>Magnoliopsida</taxon>
        <taxon>eudicotyledons</taxon>
        <taxon>Gunneridae</taxon>
        <taxon>Pentapetalae</taxon>
        <taxon>asterids</taxon>
        <taxon>lamiids</taxon>
        <taxon>Solanales</taxon>
        <taxon>Solanaceae</taxon>
        <taxon>Solanoideae</taxon>
        <taxon>Hyoscyameae</taxon>
        <taxon>Anisodus</taxon>
    </lineage>
</organism>
<evidence type="ECO:0000256" key="5">
    <source>
        <dbReference type="ARBA" id="ARBA00023136"/>
    </source>
</evidence>
<evidence type="ECO:0000313" key="7">
    <source>
        <dbReference type="EMBL" id="KAK4345066.1"/>
    </source>
</evidence>
<evidence type="ECO:0000256" key="3">
    <source>
        <dbReference type="ARBA" id="ARBA00022692"/>
    </source>
</evidence>
<accession>A0AAE1R560</accession>
<dbReference type="EMBL" id="JAVYJV010000019">
    <property type="protein sequence ID" value="KAK4345066.1"/>
    <property type="molecule type" value="Genomic_DNA"/>
</dbReference>
<comment type="caution">
    <text evidence="7">The sequence shown here is derived from an EMBL/GenBank/DDBJ whole genome shotgun (WGS) entry which is preliminary data.</text>
</comment>
<feature type="transmembrane region" description="Helical" evidence="6">
    <location>
        <begin position="133"/>
        <end position="150"/>
    </location>
</feature>